<dbReference type="AlphaFoldDB" id="A0A6C0ADW5"/>
<proteinExistence type="predicted"/>
<protein>
    <submittedName>
        <fullName evidence="1">Uncharacterized protein</fullName>
    </submittedName>
</protein>
<name>A0A6C0ADW5_9ZZZZ</name>
<evidence type="ECO:0000313" key="1">
    <source>
        <dbReference type="EMBL" id="QHS77585.1"/>
    </source>
</evidence>
<dbReference type="EMBL" id="MN740593">
    <property type="protein sequence ID" value="QHS77585.1"/>
    <property type="molecule type" value="Genomic_DNA"/>
</dbReference>
<sequence length="31" mass="3749">MKSKGLQLCPKCRLKKTHFFFNNQLNSYINF</sequence>
<reference evidence="1" key="1">
    <citation type="journal article" date="2020" name="Nature">
        <title>Giant virus diversity and host interactions through global metagenomics.</title>
        <authorList>
            <person name="Schulz F."/>
            <person name="Roux S."/>
            <person name="Paez-Espino D."/>
            <person name="Jungbluth S."/>
            <person name="Walsh D.A."/>
            <person name="Denef V.J."/>
            <person name="McMahon K.D."/>
            <person name="Konstantinidis K.T."/>
            <person name="Eloe-Fadrosh E.A."/>
            <person name="Kyrpides N.C."/>
            <person name="Woyke T."/>
        </authorList>
    </citation>
    <scope>NUCLEOTIDE SEQUENCE</scope>
    <source>
        <strain evidence="1">GVMAG-S-1021933-23</strain>
    </source>
</reference>
<accession>A0A6C0ADW5</accession>
<organism evidence="1">
    <name type="scientific">viral metagenome</name>
    <dbReference type="NCBI Taxonomy" id="1070528"/>
    <lineage>
        <taxon>unclassified sequences</taxon>
        <taxon>metagenomes</taxon>
        <taxon>organismal metagenomes</taxon>
    </lineage>
</organism>